<sequence>MLDARALPVFVLLIAISGTLTVAKMIHAPPYFSFNSNGRGEVVQERDLDDMLYSFILVHASTSTGVVSHAFDGDRENRREKPAIHVFFYRSLRVELHCSSAPPNFFSQGFRACLSVGNVITVSNPLPVGLYPLVFFEFAISELQHLPRRRAQTPLKPQNTQRLRKRPHNLKILMAVLLTALTWHYGGPPNIHRTDVQ</sequence>
<protein>
    <submittedName>
        <fullName evidence="1">Uncharacterized protein</fullName>
    </submittedName>
</protein>
<reference evidence="2" key="1">
    <citation type="journal article" date="2017" name="Nat. Ecol. Evol.">
        <title>Genome expansion and lineage-specific genetic innovations in the forest pathogenic fungi Armillaria.</title>
        <authorList>
            <person name="Sipos G."/>
            <person name="Prasanna A.N."/>
            <person name="Walter M.C."/>
            <person name="O'Connor E."/>
            <person name="Balint B."/>
            <person name="Krizsan K."/>
            <person name="Kiss B."/>
            <person name="Hess J."/>
            <person name="Varga T."/>
            <person name="Slot J."/>
            <person name="Riley R."/>
            <person name="Boka B."/>
            <person name="Rigling D."/>
            <person name="Barry K."/>
            <person name="Lee J."/>
            <person name="Mihaltcheva S."/>
            <person name="LaButti K."/>
            <person name="Lipzen A."/>
            <person name="Waldron R."/>
            <person name="Moloney N.M."/>
            <person name="Sperisen C."/>
            <person name="Kredics L."/>
            <person name="Vagvoelgyi C."/>
            <person name="Patrignani A."/>
            <person name="Fitzpatrick D."/>
            <person name="Nagy I."/>
            <person name="Doyle S."/>
            <person name="Anderson J.B."/>
            <person name="Grigoriev I.V."/>
            <person name="Gueldener U."/>
            <person name="Muensterkoetter M."/>
            <person name="Nagy L.G."/>
        </authorList>
    </citation>
    <scope>NUCLEOTIDE SEQUENCE [LARGE SCALE GENOMIC DNA]</scope>
    <source>
        <strain evidence="2">Ar21-2</strain>
    </source>
</reference>
<dbReference type="EMBL" id="KZ293660">
    <property type="protein sequence ID" value="PBK91793.1"/>
    <property type="molecule type" value="Genomic_DNA"/>
</dbReference>
<dbReference type="AlphaFoldDB" id="A0A2H3DU41"/>
<gene>
    <name evidence="1" type="ORF">ARMGADRAFT_1031281</name>
</gene>
<dbReference type="InParanoid" id="A0A2H3DU41"/>
<keyword evidence="2" id="KW-1185">Reference proteome</keyword>
<name>A0A2H3DU41_ARMGA</name>
<evidence type="ECO:0000313" key="2">
    <source>
        <dbReference type="Proteomes" id="UP000217790"/>
    </source>
</evidence>
<evidence type="ECO:0000313" key="1">
    <source>
        <dbReference type="EMBL" id="PBK91793.1"/>
    </source>
</evidence>
<accession>A0A2H3DU41</accession>
<proteinExistence type="predicted"/>
<organism evidence="1 2">
    <name type="scientific">Armillaria gallica</name>
    <name type="common">Bulbous honey fungus</name>
    <name type="synonym">Armillaria bulbosa</name>
    <dbReference type="NCBI Taxonomy" id="47427"/>
    <lineage>
        <taxon>Eukaryota</taxon>
        <taxon>Fungi</taxon>
        <taxon>Dikarya</taxon>
        <taxon>Basidiomycota</taxon>
        <taxon>Agaricomycotina</taxon>
        <taxon>Agaricomycetes</taxon>
        <taxon>Agaricomycetidae</taxon>
        <taxon>Agaricales</taxon>
        <taxon>Marasmiineae</taxon>
        <taxon>Physalacriaceae</taxon>
        <taxon>Armillaria</taxon>
    </lineage>
</organism>
<dbReference type="Proteomes" id="UP000217790">
    <property type="component" value="Unassembled WGS sequence"/>
</dbReference>